<keyword evidence="2 10" id="KW-0479">Metal-binding</keyword>
<accession>A0A1B0FKC2</accession>
<evidence type="ECO:0000259" key="13">
    <source>
        <dbReference type="PROSITE" id="PS51843"/>
    </source>
</evidence>
<keyword evidence="4 10" id="KW-0862">Zinc</keyword>
<dbReference type="FunFam" id="3.30.50.10:FF:000042">
    <property type="entry name" value="Nuclear hormone receptor HR96"/>
    <property type="match status" value="1"/>
</dbReference>
<dbReference type="Pfam" id="PF00104">
    <property type="entry name" value="Hormone_recep"/>
    <property type="match status" value="1"/>
</dbReference>
<dbReference type="Pfam" id="PF00105">
    <property type="entry name" value="zf-C4"/>
    <property type="match status" value="1"/>
</dbReference>
<evidence type="ECO:0000313" key="15">
    <source>
        <dbReference type="Proteomes" id="UP000092444"/>
    </source>
</evidence>
<keyword evidence="15" id="KW-1185">Reference proteome</keyword>
<sequence>MVKIIKLFTSWNEKILRLMRKDMSSLKTCAVCGDKALGYNFSAITCESCKAFFRRNALSKKQFNCLFNQNCEITVITRRFCQKCRLKKCLNIGMKSENIMSEEDKLVKRRKVEINRVMNKLKNDKSSKINKCNEYELREEAAIVNSNGCDSYSQQSSSGSCDRLRTLSPSVSPDLYSAVLAKDPEYMTSKEIVDFILCDPEQTSKAISKLMRTPTEALSTLETIIDSQVDALRLISHLINYPGDVLKIISKITNCPLSPLTVFTKSMSSPKDVLDIISKVVSSPENVLQFVRNLMDSPENATHIMNKFMNSPAEALSLLNRLLKEDETLTTLTNPRQQKLLHFQIDHQSVAKTVNPITLDADNNKDLTCRQTYIDDPIILKDVHMEQNNFDNTLPLTADSLPALKCHNSVAAHSNQRVMCGDSSMTSEVDVAAAEFANEYFDIKTFAQNSLSDDTAVNFPDNLNSLESVLTEVIRIEFQAFNDLPSKNSTRKENVNSPGNSNNSQIPQNVIVSPLTLNKNVSTIQHDIKPSQNHRRMSTSHNLNEIEIMKLTELKTASEALLSPVDDDLTVLMSNDRIKPEESQQDFKLLQVINLTAVAIKRLIKMAKKIAAFRDMCQEDQVALLKGGCTEMMIMRSVLTYDDDRNTWKIPHTKEDMSNIRAEVLKLAKGNGIEVYEEHLKFISTFDEKWRMDENIILIMCAILLFTPTRSRVVHTDVIKLEQNSYYYLLRRYLESVYSGCEAKSAFIKLIEKISDVVRLNKFIIGVYLNVNPSLVEPLLREIFDLKNH</sequence>
<dbReference type="GO" id="GO:0000978">
    <property type="term" value="F:RNA polymerase II cis-regulatory region sequence-specific DNA binding"/>
    <property type="evidence" value="ECO:0007669"/>
    <property type="project" value="TreeGrafter"/>
</dbReference>
<dbReference type="InterPro" id="IPR035500">
    <property type="entry name" value="NHR-like_dom_sf"/>
</dbReference>
<evidence type="ECO:0000256" key="5">
    <source>
        <dbReference type="ARBA" id="ARBA00023015"/>
    </source>
</evidence>
<dbReference type="VEuPathDB" id="VectorBase:GMOY004314"/>
<name>A0A1B0FKC2_GLOMM</name>
<dbReference type="GO" id="GO:0000122">
    <property type="term" value="P:negative regulation of transcription by RNA polymerase II"/>
    <property type="evidence" value="ECO:0007669"/>
    <property type="project" value="TreeGrafter"/>
</dbReference>
<evidence type="ECO:0000313" key="14">
    <source>
        <dbReference type="EnsemblMetazoa" id="GMOY004314-PA"/>
    </source>
</evidence>
<reference evidence="14" key="1">
    <citation type="submission" date="2020-05" db="UniProtKB">
        <authorList>
            <consortium name="EnsemblMetazoa"/>
        </authorList>
    </citation>
    <scope>IDENTIFICATION</scope>
    <source>
        <strain evidence="14">Yale</strain>
    </source>
</reference>
<evidence type="ECO:0000256" key="9">
    <source>
        <dbReference type="ARBA" id="ARBA00023242"/>
    </source>
</evidence>
<dbReference type="GO" id="GO:0005634">
    <property type="term" value="C:nucleus"/>
    <property type="evidence" value="ECO:0007669"/>
    <property type="project" value="UniProtKB-SubCell"/>
</dbReference>
<feature type="domain" description="NR LBD" evidence="13">
    <location>
        <begin position="563"/>
        <end position="789"/>
    </location>
</feature>
<keyword evidence="7 10" id="KW-0804">Transcription</keyword>
<dbReference type="PROSITE" id="PS00031">
    <property type="entry name" value="NUCLEAR_REC_DBD_1"/>
    <property type="match status" value="1"/>
</dbReference>
<dbReference type="Gene3D" id="3.30.50.10">
    <property type="entry name" value="Erythroid Transcription Factor GATA-1, subunit A"/>
    <property type="match status" value="1"/>
</dbReference>
<dbReference type="SUPFAM" id="SSF48508">
    <property type="entry name" value="Nuclear receptor ligand-binding domain"/>
    <property type="match status" value="1"/>
</dbReference>
<dbReference type="FunFam" id="1.10.565.10:FF:000035">
    <property type="entry name" value="Nuclear hormone receptor HR96"/>
    <property type="match status" value="1"/>
</dbReference>
<dbReference type="InterPro" id="IPR050234">
    <property type="entry name" value="Nuclear_hormone_rcpt_NR1"/>
</dbReference>
<dbReference type="GO" id="GO:0008270">
    <property type="term" value="F:zinc ion binding"/>
    <property type="evidence" value="ECO:0007669"/>
    <property type="project" value="UniProtKB-KW"/>
</dbReference>
<dbReference type="InterPro" id="IPR001628">
    <property type="entry name" value="Znf_hrmn_rcpt"/>
</dbReference>
<evidence type="ECO:0000256" key="10">
    <source>
        <dbReference type="RuleBase" id="RU004334"/>
    </source>
</evidence>
<evidence type="ECO:0000256" key="2">
    <source>
        <dbReference type="ARBA" id="ARBA00022723"/>
    </source>
</evidence>
<dbReference type="EMBL" id="CCAG010004051">
    <property type="status" value="NOT_ANNOTATED_CDS"/>
    <property type="molecule type" value="Genomic_DNA"/>
</dbReference>
<evidence type="ECO:0008006" key="16">
    <source>
        <dbReference type="Google" id="ProtNLM"/>
    </source>
</evidence>
<dbReference type="SUPFAM" id="SSF57716">
    <property type="entry name" value="Glucocorticoid receptor-like (DNA-binding domain)"/>
    <property type="match status" value="1"/>
</dbReference>
<dbReference type="GO" id="GO:0006950">
    <property type="term" value="P:response to stress"/>
    <property type="evidence" value="ECO:0007669"/>
    <property type="project" value="UniProtKB-ARBA"/>
</dbReference>
<evidence type="ECO:0000256" key="3">
    <source>
        <dbReference type="ARBA" id="ARBA00022771"/>
    </source>
</evidence>
<evidence type="ECO:0000256" key="7">
    <source>
        <dbReference type="ARBA" id="ARBA00023163"/>
    </source>
</evidence>
<evidence type="ECO:0000256" key="8">
    <source>
        <dbReference type="ARBA" id="ARBA00023170"/>
    </source>
</evidence>
<dbReference type="Gene3D" id="1.10.565.10">
    <property type="entry name" value="Retinoid X Receptor"/>
    <property type="match status" value="1"/>
</dbReference>
<dbReference type="PANTHER" id="PTHR24082">
    <property type="entry name" value="NUCLEAR HORMONE RECEPTOR"/>
    <property type="match status" value="1"/>
</dbReference>
<evidence type="ECO:0000256" key="11">
    <source>
        <dbReference type="SAM" id="MobiDB-lite"/>
    </source>
</evidence>
<dbReference type="CDD" id="cd06929">
    <property type="entry name" value="NR_LBD_F1"/>
    <property type="match status" value="1"/>
</dbReference>
<feature type="compositionally biased region" description="Polar residues" evidence="11">
    <location>
        <begin position="495"/>
        <end position="507"/>
    </location>
</feature>
<dbReference type="Proteomes" id="UP000092444">
    <property type="component" value="Unassembled WGS sequence"/>
</dbReference>
<dbReference type="PhylomeDB" id="A0A1B0FKC2"/>
<keyword evidence="5 10" id="KW-0805">Transcription regulation</keyword>
<dbReference type="AlphaFoldDB" id="A0A1B0FKC2"/>
<dbReference type="GO" id="GO:0030154">
    <property type="term" value="P:cell differentiation"/>
    <property type="evidence" value="ECO:0007669"/>
    <property type="project" value="TreeGrafter"/>
</dbReference>
<comment type="subcellular location">
    <subcellularLocation>
        <location evidence="1 10">Nucleus</location>
    </subcellularLocation>
</comment>
<dbReference type="STRING" id="37546.A0A1B0FKC2"/>
<dbReference type="SMART" id="SM00399">
    <property type="entry name" value="ZnF_C4"/>
    <property type="match status" value="1"/>
</dbReference>
<dbReference type="CDD" id="cd06966">
    <property type="entry name" value="NR_DBD_CAR"/>
    <property type="match status" value="1"/>
</dbReference>
<evidence type="ECO:0000259" key="12">
    <source>
        <dbReference type="PROSITE" id="PS51030"/>
    </source>
</evidence>
<dbReference type="GO" id="GO:0004879">
    <property type="term" value="F:nuclear receptor activity"/>
    <property type="evidence" value="ECO:0007669"/>
    <property type="project" value="TreeGrafter"/>
</dbReference>
<comment type="similarity">
    <text evidence="10">Belongs to the nuclear hormone receptor family.</text>
</comment>
<proteinExistence type="inferred from homology"/>
<keyword evidence="9 10" id="KW-0539">Nucleus</keyword>
<evidence type="ECO:0000256" key="4">
    <source>
        <dbReference type="ARBA" id="ARBA00022833"/>
    </source>
</evidence>
<evidence type="ECO:0000256" key="1">
    <source>
        <dbReference type="ARBA" id="ARBA00004123"/>
    </source>
</evidence>
<protein>
    <recommendedName>
        <fullName evidence="16">Nuclear hormone receptor HR96</fullName>
    </recommendedName>
</protein>
<dbReference type="InterPro" id="IPR000536">
    <property type="entry name" value="Nucl_hrmn_rcpt_lig-bd"/>
</dbReference>
<dbReference type="PROSITE" id="PS51843">
    <property type="entry name" value="NR_LBD"/>
    <property type="match status" value="1"/>
</dbReference>
<keyword evidence="8 10" id="KW-0675">Receptor</keyword>
<dbReference type="PROSITE" id="PS51030">
    <property type="entry name" value="NUCLEAR_REC_DBD_2"/>
    <property type="match status" value="1"/>
</dbReference>
<dbReference type="PANTHER" id="PTHR24082:SF283">
    <property type="entry name" value="NUCLEAR HORMONE RECEPTOR HR96"/>
    <property type="match status" value="1"/>
</dbReference>
<dbReference type="EnsemblMetazoa" id="GMOY004314-RA">
    <property type="protein sequence ID" value="GMOY004314-PA"/>
    <property type="gene ID" value="GMOY004314"/>
</dbReference>
<dbReference type="InterPro" id="IPR013088">
    <property type="entry name" value="Znf_NHR/GATA"/>
</dbReference>
<organism evidence="14 15">
    <name type="scientific">Glossina morsitans morsitans</name>
    <name type="common">Savannah tsetse fly</name>
    <dbReference type="NCBI Taxonomy" id="37546"/>
    <lineage>
        <taxon>Eukaryota</taxon>
        <taxon>Metazoa</taxon>
        <taxon>Ecdysozoa</taxon>
        <taxon>Arthropoda</taxon>
        <taxon>Hexapoda</taxon>
        <taxon>Insecta</taxon>
        <taxon>Pterygota</taxon>
        <taxon>Neoptera</taxon>
        <taxon>Endopterygota</taxon>
        <taxon>Diptera</taxon>
        <taxon>Brachycera</taxon>
        <taxon>Muscomorpha</taxon>
        <taxon>Hippoboscoidea</taxon>
        <taxon>Glossinidae</taxon>
        <taxon>Glossina</taxon>
    </lineage>
</organism>
<evidence type="ECO:0000256" key="6">
    <source>
        <dbReference type="ARBA" id="ARBA00023125"/>
    </source>
</evidence>
<keyword evidence="6 10" id="KW-0238">DNA-binding</keyword>
<feature type="region of interest" description="Disordered" evidence="11">
    <location>
        <begin position="485"/>
        <end position="507"/>
    </location>
</feature>
<feature type="domain" description="Nuclear receptor" evidence="12">
    <location>
        <begin position="26"/>
        <end position="101"/>
    </location>
</feature>
<dbReference type="PRINTS" id="PR00047">
    <property type="entry name" value="STROIDFINGER"/>
</dbReference>
<dbReference type="GO" id="GO:0045944">
    <property type="term" value="P:positive regulation of transcription by RNA polymerase II"/>
    <property type="evidence" value="ECO:0007669"/>
    <property type="project" value="TreeGrafter"/>
</dbReference>
<keyword evidence="3 10" id="KW-0863">Zinc-finger</keyword>
<dbReference type="SMART" id="SM00430">
    <property type="entry name" value="HOLI"/>
    <property type="match status" value="1"/>
</dbReference>